<proteinExistence type="predicted"/>
<evidence type="ECO:0000313" key="1">
    <source>
        <dbReference type="EMBL" id="EQD33041.1"/>
    </source>
</evidence>
<dbReference type="Gene3D" id="3.40.50.880">
    <property type="match status" value="1"/>
</dbReference>
<dbReference type="InterPro" id="IPR029062">
    <property type="entry name" value="Class_I_gatase-like"/>
</dbReference>
<feature type="non-terminal residue" evidence="1">
    <location>
        <position position="1"/>
    </location>
</feature>
<name>T0YCQ4_9ZZZZ</name>
<protein>
    <recommendedName>
        <fullName evidence="2">CTP synthase (glutamine hydrolyzing)</fullName>
    </recommendedName>
</protein>
<comment type="caution">
    <text evidence="1">The sequence shown here is derived from an EMBL/GenBank/DDBJ whole genome shotgun (WGS) entry which is preliminary data.</text>
</comment>
<accession>T0YCQ4</accession>
<gene>
    <name evidence="1" type="ORF">B1B_17654</name>
</gene>
<evidence type="ECO:0008006" key="2">
    <source>
        <dbReference type="Google" id="ProtNLM"/>
    </source>
</evidence>
<reference evidence="1" key="1">
    <citation type="submission" date="2013-08" db="EMBL/GenBank/DDBJ databases">
        <authorList>
            <person name="Mendez C."/>
            <person name="Richter M."/>
            <person name="Ferrer M."/>
            <person name="Sanchez J."/>
        </authorList>
    </citation>
    <scope>NUCLEOTIDE SEQUENCE</scope>
</reference>
<dbReference type="SUPFAM" id="SSF52317">
    <property type="entry name" value="Class I glutamine amidotransferase-like"/>
    <property type="match status" value="1"/>
</dbReference>
<sequence length="108" mass="12308">YSGLLTRQACHKTAFYPPIGLSYDRINIKNFARYAYSTTYYVCAQVKRPKVRWLYKGQGLVEFIEWPEGFGMGTQSHPELKSRPESPAPTFLGLIEAAKKFHSNGSNE</sequence>
<dbReference type="AlphaFoldDB" id="T0YCQ4"/>
<reference evidence="1" key="2">
    <citation type="journal article" date="2014" name="ISME J.">
        <title>Microbial stratification in low pH oxic and suboxic macroscopic growths along an acid mine drainage.</title>
        <authorList>
            <person name="Mendez-Garcia C."/>
            <person name="Mesa V."/>
            <person name="Sprenger R.R."/>
            <person name="Richter M."/>
            <person name="Diez M.S."/>
            <person name="Solano J."/>
            <person name="Bargiela R."/>
            <person name="Golyshina O.V."/>
            <person name="Manteca A."/>
            <person name="Ramos J.L."/>
            <person name="Gallego J.R."/>
            <person name="Llorente I."/>
            <person name="Martins Dos Santos V.A."/>
            <person name="Jensen O.N."/>
            <person name="Pelaez A.I."/>
            <person name="Sanchez J."/>
            <person name="Ferrer M."/>
        </authorList>
    </citation>
    <scope>NUCLEOTIDE SEQUENCE</scope>
</reference>
<organism evidence="1">
    <name type="scientific">mine drainage metagenome</name>
    <dbReference type="NCBI Taxonomy" id="410659"/>
    <lineage>
        <taxon>unclassified sequences</taxon>
        <taxon>metagenomes</taxon>
        <taxon>ecological metagenomes</taxon>
    </lineage>
</organism>
<dbReference type="EMBL" id="AUZY01011802">
    <property type="protein sequence ID" value="EQD33041.1"/>
    <property type="molecule type" value="Genomic_DNA"/>
</dbReference>